<keyword evidence="2" id="KW-0812">Transmembrane</keyword>
<feature type="compositionally biased region" description="Basic and acidic residues" evidence="1">
    <location>
        <begin position="250"/>
        <end position="262"/>
    </location>
</feature>
<dbReference type="STRING" id="1538463.B0T36_21955"/>
<feature type="transmembrane region" description="Helical" evidence="2">
    <location>
        <begin position="45"/>
        <end position="66"/>
    </location>
</feature>
<dbReference type="Proteomes" id="UP000188836">
    <property type="component" value="Unassembled WGS sequence"/>
</dbReference>
<sequence>MVQPTPWRLNASGAAGTETPAAPEPRSTQRVAEIRARLAPLRGRWGYVCAAIGGFFTLILMFQPWLMATGPNGKASATPFGRIDAATQYMDVWSSAGPSKTAKINGVLGILAAAAIIVTISAVVIYLRTRSEAMAKAATIGSVAVAILVVVTLLYMNSKGAELKNMTVRKWDIGGQVGSLMGWAFGNSDLMLPGIRETQYVASATLTPPAMIAIAASLASAVAAVAQWIQSQGTRLVLRLSWPVVILRPKNQEEQKDQKDQKPGQQSTPDDSPGPETSS</sequence>
<dbReference type="RefSeq" id="WP_077116293.1">
    <property type="nucleotide sequence ID" value="NZ_LOKT01000017.1"/>
</dbReference>
<keyword evidence="2" id="KW-1133">Transmembrane helix</keyword>
<dbReference type="AlphaFoldDB" id="A0A1W0ARY9"/>
<feature type="transmembrane region" description="Helical" evidence="2">
    <location>
        <begin position="210"/>
        <end position="229"/>
    </location>
</feature>
<dbReference type="EMBL" id="MUMY01000007">
    <property type="protein sequence ID" value="ONM48813.1"/>
    <property type="molecule type" value="Genomic_DNA"/>
</dbReference>
<comment type="caution">
    <text evidence="3">The sequence shown here is derived from an EMBL/GenBank/DDBJ whole genome shotgun (WGS) entry which is preliminary data.</text>
</comment>
<feature type="region of interest" description="Disordered" evidence="1">
    <location>
        <begin position="249"/>
        <end position="279"/>
    </location>
</feature>
<dbReference type="OrthoDB" id="4533840at2"/>
<feature type="compositionally biased region" description="Polar residues" evidence="1">
    <location>
        <begin position="267"/>
        <end position="279"/>
    </location>
</feature>
<feature type="region of interest" description="Disordered" evidence="1">
    <location>
        <begin position="1"/>
        <end position="28"/>
    </location>
</feature>
<evidence type="ECO:0000256" key="2">
    <source>
        <dbReference type="SAM" id="Phobius"/>
    </source>
</evidence>
<evidence type="ECO:0000313" key="3">
    <source>
        <dbReference type="EMBL" id="ONM48813.1"/>
    </source>
</evidence>
<reference evidence="3 4" key="1">
    <citation type="journal article" date="2016" name="Antonie Van Leeuwenhoek">
        <title>Nocardia donostiensis sp. nov., isolated from human respiratory specimens.</title>
        <authorList>
            <person name="Ercibengoa M."/>
            <person name="Bell M."/>
            <person name="Marimon J.M."/>
            <person name="Humrighouse B."/>
            <person name="Klenk H.P."/>
            <person name="Potter G."/>
            <person name="Perez-Trallero E."/>
        </authorList>
    </citation>
    <scope>NUCLEOTIDE SEQUENCE [LARGE SCALE GENOMIC DNA]</scope>
    <source>
        <strain evidence="3 4">X1655</strain>
    </source>
</reference>
<organism evidence="3 4">
    <name type="scientific">Nocardia donostiensis</name>
    <dbReference type="NCBI Taxonomy" id="1538463"/>
    <lineage>
        <taxon>Bacteria</taxon>
        <taxon>Bacillati</taxon>
        <taxon>Actinomycetota</taxon>
        <taxon>Actinomycetes</taxon>
        <taxon>Mycobacteriales</taxon>
        <taxon>Nocardiaceae</taxon>
        <taxon>Nocardia</taxon>
    </lineage>
</organism>
<evidence type="ECO:0000313" key="4">
    <source>
        <dbReference type="Proteomes" id="UP000188836"/>
    </source>
</evidence>
<keyword evidence="2" id="KW-0472">Membrane</keyword>
<evidence type="ECO:0000256" key="1">
    <source>
        <dbReference type="SAM" id="MobiDB-lite"/>
    </source>
</evidence>
<gene>
    <name evidence="3" type="ORF">B0T46_10000</name>
</gene>
<feature type="transmembrane region" description="Helical" evidence="2">
    <location>
        <begin position="107"/>
        <end position="127"/>
    </location>
</feature>
<protein>
    <submittedName>
        <fullName evidence="3">Uncharacterized protein</fullName>
    </submittedName>
</protein>
<proteinExistence type="predicted"/>
<accession>A0A1W0ARY9</accession>
<keyword evidence="4" id="KW-1185">Reference proteome</keyword>
<feature type="compositionally biased region" description="Low complexity" evidence="1">
    <location>
        <begin position="13"/>
        <end position="25"/>
    </location>
</feature>
<feature type="transmembrane region" description="Helical" evidence="2">
    <location>
        <begin position="134"/>
        <end position="156"/>
    </location>
</feature>
<name>A0A1W0ARY9_9NOCA</name>